<feature type="transmembrane region" description="Helical" evidence="3">
    <location>
        <begin position="112"/>
        <end position="133"/>
    </location>
</feature>
<feature type="transmembrane region" description="Helical" evidence="3">
    <location>
        <begin position="172"/>
        <end position="196"/>
    </location>
</feature>
<proteinExistence type="inferred from homology"/>
<dbReference type="PROSITE" id="PS50850">
    <property type="entry name" value="MFS"/>
    <property type="match status" value="1"/>
</dbReference>
<accession>A0A6A6UJW9</accession>
<dbReference type="InterPro" id="IPR050327">
    <property type="entry name" value="Proton-linked_MCT"/>
</dbReference>
<feature type="transmembrane region" description="Helical" evidence="3">
    <location>
        <begin position="12"/>
        <end position="32"/>
    </location>
</feature>
<evidence type="ECO:0000256" key="2">
    <source>
        <dbReference type="ARBA" id="ARBA00006727"/>
    </source>
</evidence>
<dbReference type="SUPFAM" id="SSF103473">
    <property type="entry name" value="MFS general substrate transporter"/>
    <property type="match status" value="1"/>
</dbReference>
<dbReference type="Proteomes" id="UP000799302">
    <property type="component" value="Unassembled WGS sequence"/>
</dbReference>
<dbReference type="GO" id="GO:0022857">
    <property type="term" value="F:transmembrane transporter activity"/>
    <property type="evidence" value="ECO:0007669"/>
    <property type="project" value="InterPro"/>
</dbReference>
<feature type="non-terminal residue" evidence="5">
    <location>
        <position position="1"/>
    </location>
</feature>
<name>A0A6A6UJW9_9PEZI</name>
<evidence type="ECO:0000256" key="3">
    <source>
        <dbReference type="SAM" id="Phobius"/>
    </source>
</evidence>
<keyword evidence="6" id="KW-1185">Reference proteome</keyword>
<dbReference type="InterPro" id="IPR036259">
    <property type="entry name" value="MFS_trans_sf"/>
</dbReference>
<dbReference type="PANTHER" id="PTHR11360:SF305">
    <property type="entry name" value="MAJOR FACILITATOR SUPERFAMILY (MFS) PROFILE DOMAIN-CONTAINING PROTEIN"/>
    <property type="match status" value="1"/>
</dbReference>
<dbReference type="GO" id="GO:0016020">
    <property type="term" value="C:membrane"/>
    <property type="evidence" value="ECO:0007669"/>
    <property type="project" value="UniProtKB-SubCell"/>
</dbReference>
<dbReference type="OrthoDB" id="6499973at2759"/>
<dbReference type="InterPro" id="IPR020846">
    <property type="entry name" value="MFS_dom"/>
</dbReference>
<evidence type="ECO:0000256" key="1">
    <source>
        <dbReference type="ARBA" id="ARBA00004141"/>
    </source>
</evidence>
<organism evidence="5 6">
    <name type="scientific">Microthyrium microscopicum</name>
    <dbReference type="NCBI Taxonomy" id="703497"/>
    <lineage>
        <taxon>Eukaryota</taxon>
        <taxon>Fungi</taxon>
        <taxon>Dikarya</taxon>
        <taxon>Ascomycota</taxon>
        <taxon>Pezizomycotina</taxon>
        <taxon>Dothideomycetes</taxon>
        <taxon>Dothideomycetes incertae sedis</taxon>
        <taxon>Microthyriales</taxon>
        <taxon>Microthyriaceae</taxon>
        <taxon>Microthyrium</taxon>
    </lineage>
</organism>
<keyword evidence="3" id="KW-1133">Transmembrane helix</keyword>
<keyword evidence="3" id="KW-0472">Membrane</keyword>
<feature type="transmembrane region" description="Helical" evidence="3">
    <location>
        <begin position="208"/>
        <end position="227"/>
    </location>
</feature>
<evidence type="ECO:0000313" key="6">
    <source>
        <dbReference type="Proteomes" id="UP000799302"/>
    </source>
</evidence>
<feature type="transmembrane region" description="Helical" evidence="3">
    <location>
        <begin position="145"/>
        <end position="166"/>
    </location>
</feature>
<dbReference type="Pfam" id="PF07690">
    <property type="entry name" value="MFS_1"/>
    <property type="match status" value="1"/>
</dbReference>
<dbReference type="InterPro" id="IPR011701">
    <property type="entry name" value="MFS"/>
</dbReference>
<evidence type="ECO:0000259" key="4">
    <source>
        <dbReference type="PROSITE" id="PS50850"/>
    </source>
</evidence>
<comment type="similarity">
    <text evidence="2">Belongs to the major facilitator superfamily. Monocarboxylate porter (TC 2.A.1.13) family.</text>
</comment>
<dbReference type="AlphaFoldDB" id="A0A6A6UJW9"/>
<comment type="subcellular location">
    <subcellularLocation>
        <location evidence="1">Membrane</location>
        <topology evidence="1">Multi-pass membrane protein</topology>
    </subcellularLocation>
</comment>
<sequence>APAQYFSRKRGLATGVVFAGGGLGGAVISLSLDKLINSFGPAWAYRFLGIATLVTGLPAAWLVKDRTPIQASKLIEWRLFKNPTFVLIFAAGVVGTFPLFVPPFFLPLYSKAIGLSSSTGAALLAGFNFSSALGRIISGFLCDRLGPLNTLIISFLMTAISMLALWPASTTLAPLAAFVVINGAGNGGFFSCMPTVVGNTFGSARVSVAMGMIVTGWAGGYLMVSVIST</sequence>
<feature type="domain" description="Major facilitator superfamily (MFS) profile" evidence="4">
    <location>
        <begin position="84"/>
        <end position="229"/>
    </location>
</feature>
<keyword evidence="3" id="KW-0812">Transmembrane</keyword>
<gene>
    <name evidence="5" type="ORF">BT63DRAFT_369425</name>
</gene>
<evidence type="ECO:0000313" key="5">
    <source>
        <dbReference type="EMBL" id="KAF2671821.1"/>
    </source>
</evidence>
<dbReference type="EMBL" id="MU004232">
    <property type="protein sequence ID" value="KAF2671821.1"/>
    <property type="molecule type" value="Genomic_DNA"/>
</dbReference>
<feature type="transmembrane region" description="Helical" evidence="3">
    <location>
        <begin position="44"/>
        <end position="63"/>
    </location>
</feature>
<protein>
    <submittedName>
        <fullName evidence="5">MFS general substrate transporter</fullName>
    </submittedName>
</protein>
<dbReference type="PANTHER" id="PTHR11360">
    <property type="entry name" value="MONOCARBOXYLATE TRANSPORTER"/>
    <property type="match status" value="1"/>
</dbReference>
<dbReference type="Gene3D" id="1.20.1250.20">
    <property type="entry name" value="MFS general substrate transporter like domains"/>
    <property type="match status" value="2"/>
</dbReference>
<reference evidence="5" key="1">
    <citation type="journal article" date="2020" name="Stud. Mycol.">
        <title>101 Dothideomycetes genomes: a test case for predicting lifestyles and emergence of pathogens.</title>
        <authorList>
            <person name="Haridas S."/>
            <person name="Albert R."/>
            <person name="Binder M."/>
            <person name="Bloem J."/>
            <person name="Labutti K."/>
            <person name="Salamov A."/>
            <person name="Andreopoulos B."/>
            <person name="Baker S."/>
            <person name="Barry K."/>
            <person name="Bills G."/>
            <person name="Bluhm B."/>
            <person name="Cannon C."/>
            <person name="Castanera R."/>
            <person name="Culley D."/>
            <person name="Daum C."/>
            <person name="Ezra D."/>
            <person name="Gonzalez J."/>
            <person name="Henrissat B."/>
            <person name="Kuo A."/>
            <person name="Liang C."/>
            <person name="Lipzen A."/>
            <person name="Lutzoni F."/>
            <person name="Magnuson J."/>
            <person name="Mondo S."/>
            <person name="Nolan M."/>
            <person name="Ohm R."/>
            <person name="Pangilinan J."/>
            <person name="Park H.-J."/>
            <person name="Ramirez L."/>
            <person name="Alfaro M."/>
            <person name="Sun H."/>
            <person name="Tritt A."/>
            <person name="Yoshinaga Y."/>
            <person name="Zwiers L.-H."/>
            <person name="Turgeon B."/>
            <person name="Goodwin S."/>
            <person name="Spatafora J."/>
            <person name="Crous P."/>
            <person name="Grigoriev I."/>
        </authorList>
    </citation>
    <scope>NUCLEOTIDE SEQUENCE</scope>
    <source>
        <strain evidence="5">CBS 115976</strain>
    </source>
</reference>
<feature type="transmembrane region" description="Helical" evidence="3">
    <location>
        <begin position="84"/>
        <end position="106"/>
    </location>
</feature>